<dbReference type="GO" id="GO:0005524">
    <property type="term" value="F:ATP binding"/>
    <property type="evidence" value="ECO:0007669"/>
    <property type="project" value="UniProtKB-KW"/>
</dbReference>
<evidence type="ECO:0000256" key="3">
    <source>
        <dbReference type="ARBA" id="ARBA00022679"/>
    </source>
</evidence>
<evidence type="ECO:0000256" key="7">
    <source>
        <dbReference type="ARBA" id="ARBA00047899"/>
    </source>
</evidence>
<dbReference type="Pfam" id="PF10498">
    <property type="entry name" value="IFT57"/>
    <property type="match status" value="1"/>
</dbReference>
<keyword evidence="5 12" id="KW-0418">Kinase</keyword>
<dbReference type="SUPFAM" id="SSF56112">
    <property type="entry name" value="Protein kinase-like (PK-like)"/>
    <property type="match status" value="1"/>
</dbReference>
<evidence type="ECO:0000256" key="1">
    <source>
        <dbReference type="ARBA" id="ARBA00012513"/>
    </source>
</evidence>
<dbReference type="InterPro" id="IPR008271">
    <property type="entry name" value="Ser/Thr_kinase_AS"/>
</dbReference>
<dbReference type="PANTHER" id="PTHR44899">
    <property type="entry name" value="CAMK FAMILY PROTEIN KINASE"/>
    <property type="match status" value="1"/>
</dbReference>
<feature type="region of interest" description="Disordered" evidence="10">
    <location>
        <begin position="668"/>
        <end position="692"/>
    </location>
</feature>
<dbReference type="Pfam" id="PF00069">
    <property type="entry name" value="Pkinase"/>
    <property type="match status" value="1"/>
</dbReference>
<comment type="caution">
    <text evidence="12">The sequence shown here is derived from an EMBL/GenBank/DDBJ whole genome shotgun (WGS) entry which is preliminary data.</text>
</comment>
<evidence type="ECO:0000256" key="8">
    <source>
        <dbReference type="ARBA" id="ARBA00048679"/>
    </source>
</evidence>
<feature type="coiled-coil region" evidence="9">
    <location>
        <begin position="572"/>
        <end position="637"/>
    </location>
</feature>
<dbReference type="EC" id="2.7.11.1" evidence="1"/>
<dbReference type="Proteomes" id="UP000054937">
    <property type="component" value="Unassembled WGS sequence"/>
</dbReference>
<comment type="catalytic activity">
    <reaction evidence="7">
        <text>L-threonyl-[protein] + ATP = O-phospho-L-threonyl-[protein] + ADP + H(+)</text>
        <dbReference type="Rhea" id="RHEA:46608"/>
        <dbReference type="Rhea" id="RHEA-COMP:11060"/>
        <dbReference type="Rhea" id="RHEA-COMP:11605"/>
        <dbReference type="ChEBI" id="CHEBI:15378"/>
        <dbReference type="ChEBI" id="CHEBI:30013"/>
        <dbReference type="ChEBI" id="CHEBI:30616"/>
        <dbReference type="ChEBI" id="CHEBI:61977"/>
        <dbReference type="ChEBI" id="CHEBI:456216"/>
        <dbReference type="EC" id="2.7.11.1"/>
    </reaction>
</comment>
<evidence type="ECO:0000256" key="5">
    <source>
        <dbReference type="ARBA" id="ARBA00022777"/>
    </source>
</evidence>
<feature type="domain" description="Protein kinase" evidence="11">
    <location>
        <begin position="1"/>
        <end position="247"/>
    </location>
</feature>
<dbReference type="SMART" id="SM00220">
    <property type="entry name" value="S_TKc"/>
    <property type="match status" value="1"/>
</dbReference>
<organism evidence="12 13">
    <name type="scientific">Pseudocohnilembus persalinus</name>
    <name type="common">Ciliate</name>
    <dbReference type="NCBI Taxonomy" id="266149"/>
    <lineage>
        <taxon>Eukaryota</taxon>
        <taxon>Sar</taxon>
        <taxon>Alveolata</taxon>
        <taxon>Ciliophora</taxon>
        <taxon>Intramacronucleata</taxon>
        <taxon>Oligohymenophorea</taxon>
        <taxon>Scuticociliatia</taxon>
        <taxon>Philasterida</taxon>
        <taxon>Pseudocohnilembidae</taxon>
        <taxon>Pseudocohnilembus</taxon>
    </lineage>
</organism>
<dbReference type="Gene3D" id="1.10.510.10">
    <property type="entry name" value="Transferase(Phosphotransferase) domain 1"/>
    <property type="match status" value="1"/>
</dbReference>
<dbReference type="InterPro" id="IPR000719">
    <property type="entry name" value="Prot_kinase_dom"/>
</dbReference>
<accession>A0A0V0QUE1</accession>
<evidence type="ECO:0000259" key="11">
    <source>
        <dbReference type="PROSITE" id="PS50011"/>
    </source>
</evidence>
<keyword evidence="13" id="KW-1185">Reference proteome</keyword>
<dbReference type="InterPro" id="IPR011009">
    <property type="entry name" value="Kinase-like_dom_sf"/>
</dbReference>
<reference evidence="12 13" key="1">
    <citation type="journal article" date="2015" name="Sci. Rep.">
        <title>Genome of the facultative scuticociliatosis pathogen Pseudocohnilembus persalinus provides insight into its virulence through horizontal gene transfer.</title>
        <authorList>
            <person name="Xiong J."/>
            <person name="Wang G."/>
            <person name="Cheng J."/>
            <person name="Tian M."/>
            <person name="Pan X."/>
            <person name="Warren A."/>
            <person name="Jiang C."/>
            <person name="Yuan D."/>
            <person name="Miao W."/>
        </authorList>
    </citation>
    <scope>NUCLEOTIDE SEQUENCE [LARGE SCALE GENOMIC DNA]</scope>
    <source>
        <strain evidence="12">36N120E</strain>
    </source>
</reference>
<evidence type="ECO:0000256" key="2">
    <source>
        <dbReference type="ARBA" id="ARBA00022527"/>
    </source>
</evidence>
<evidence type="ECO:0000256" key="4">
    <source>
        <dbReference type="ARBA" id="ARBA00022741"/>
    </source>
</evidence>
<dbReference type="AlphaFoldDB" id="A0A0V0QUE1"/>
<gene>
    <name evidence="12" type="ORF">PPERSA_03788</name>
</gene>
<dbReference type="InterPro" id="IPR019530">
    <property type="entry name" value="Intra-flagellar_transport_57"/>
</dbReference>
<feature type="compositionally biased region" description="Acidic residues" evidence="10">
    <location>
        <begin position="677"/>
        <end position="692"/>
    </location>
</feature>
<keyword evidence="9" id="KW-0175">Coiled coil</keyword>
<evidence type="ECO:0000256" key="9">
    <source>
        <dbReference type="SAM" id="Coils"/>
    </source>
</evidence>
<dbReference type="PROSITE" id="PS50011">
    <property type="entry name" value="PROTEIN_KINASE_DOM"/>
    <property type="match status" value="1"/>
</dbReference>
<evidence type="ECO:0000313" key="12">
    <source>
        <dbReference type="EMBL" id="KRX05851.1"/>
    </source>
</evidence>
<dbReference type="PANTHER" id="PTHR44899:SF3">
    <property type="entry name" value="SERINE_THREONINE-PROTEIN KINASE NEK1"/>
    <property type="match status" value="1"/>
</dbReference>
<evidence type="ECO:0000313" key="13">
    <source>
        <dbReference type="Proteomes" id="UP000054937"/>
    </source>
</evidence>
<dbReference type="OMA" id="SKQYFHT"/>
<keyword evidence="6" id="KW-0067">ATP-binding</keyword>
<protein>
    <recommendedName>
        <fullName evidence="1">non-specific serine/threonine protein kinase</fullName>
        <ecNumber evidence="1">2.7.11.1</ecNumber>
    </recommendedName>
</protein>
<dbReference type="InterPro" id="IPR051131">
    <property type="entry name" value="NEK_Ser/Thr_kinase_NIMA"/>
</dbReference>
<evidence type="ECO:0000256" key="6">
    <source>
        <dbReference type="ARBA" id="ARBA00022840"/>
    </source>
</evidence>
<keyword evidence="3" id="KW-0808">Transferase</keyword>
<evidence type="ECO:0000256" key="10">
    <source>
        <dbReference type="SAM" id="MobiDB-lite"/>
    </source>
</evidence>
<dbReference type="PROSITE" id="PS00108">
    <property type="entry name" value="PROTEIN_KINASE_ST"/>
    <property type="match status" value="1"/>
</dbReference>
<keyword evidence="2" id="KW-0723">Serine/threonine-protein kinase</keyword>
<dbReference type="InParanoid" id="A0A0V0QUE1"/>
<dbReference type="OrthoDB" id="248923at2759"/>
<keyword evidence="4" id="KW-0547">Nucleotide-binding</keyword>
<sequence>MNFYYFSIVLNKHIQILQYDKVNLLLFSKLKILMERQSHQKKLRFSIYSFIYNNELIIVAEWAEKGDLKRLMKIHQSEETPFEELKIWEFMNQIASALMHMHEKRIMHRDLKPANIFIANDGSLKIGDLGLGRVFSSETIEAYSKVGTPLYMSPELLHGEGYDQKSDVWSLGCVTYELCEFKSPFRNENEKLSLLSLFENITKGDFAPINKARYSDELSKTINQMIVVNPQNRVDAEIVYKKSKNMIQQLKKSPKIDCILVNEDIYEKLGLIEYHNYFCKPLNKKPISKVFFAISEQVTENASEKFFYFAELCYWIINISKKGKVKAQQDISTQLNYDTVDECAQKLLMDLKNWGIKLPDQINISHIRSGYGDTVCFILNDLLNRELIRLNFKFEDPQVKQGNENDGYADMNPNTDDQLIENIDDEYEDELMDEVDTQLLVSQIYNKENQQLLESFDEEKKMIQATVGFAQWKKECLRVEQQLSGIQQDLNQNKKSIGDQDYNNTINLLSHNSKHIKQSVQEIQNSKKIQAMMNQWYDELQHIKQGEQRINEGNQELISTLKEKVEKKKSILSNLQLISENVNQQMKQLEQINEKYDNVQQQLENHTENETGGGGKVISIKNAIQKLKRDLKDMDIKIGIYEVQISKYQDTKHIQTQFKLNQTLKLKNKKSNKQQNQEDDDLNDEEIELDQI</sequence>
<comment type="catalytic activity">
    <reaction evidence="8">
        <text>L-seryl-[protein] + ATP = O-phospho-L-seryl-[protein] + ADP + H(+)</text>
        <dbReference type="Rhea" id="RHEA:17989"/>
        <dbReference type="Rhea" id="RHEA-COMP:9863"/>
        <dbReference type="Rhea" id="RHEA-COMP:11604"/>
        <dbReference type="ChEBI" id="CHEBI:15378"/>
        <dbReference type="ChEBI" id="CHEBI:29999"/>
        <dbReference type="ChEBI" id="CHEBI:30616"/>
        <dbReference type="ChEBI" id="CHEBI:83421"/>
        <dbReference type="ChEBI" id="CHEBI:456216"/>
        <dbReference type="EC" id="2.7.11.1"/>
    </reaction>
</comment>
<dbReference type="GO" id="GO:0004674">
    <property type="term" value="F:protein serine/threonine kinase activity"/>
    <property type="evidence" value="ECO:0007669"/>
    <property type="project" value="UniProtKB-KW"/>
</dbReference>
<name>A0A0V0QUE1_PSEPJ</name>
<proteinExistence type="predicted"/>
<dbReference type="EMBL" id="LDAU01000103">
    <property type="protein sequence ID" value="KRX05851.1"/>
    <property type="molecule type" value="Genomic_DNA"/>
</dbReference>